<dbReference type="EMBL" id="JBGMEK010000134">
    <property type="protein sequence ID" value="MFA0813756.1"/>
    <property type="molecule type" value="Genomic_DNA"/>
</dbReference>
<gene>
    <name evidence="1" type="ORF">ACCI49_22985</name>
</gene>
<evidence type="ECO:0000313" key="2">
    <source>
        <dbReference type="Proteomes" id="UP001569428"/>
    </source>
</evidence>
<evidence type="ECO:0000313" key="1">
    <source>
        <dbReference type="EMBL" id="MFA0813756.1"/>
    </source>
</evidence>
<keyword evidence="2" id="KW-1185">Reference proteome</keyword>
<dbReference type="Proteomes" id="UP001569428">
    <property type="component" value="Unassembled WGS sequence"/>
</dbReference>
<reference evidence="1 2" key="1">
    <citation type="submission" date="2024-08" db="EMBL/GenBank/DDBJ databases">
        <authorList>
            <person name="Ishaq N."/>
        </authorList>
    </citation>
    <scope>NUCLEOTIDE SEQUENCE [LARGE SCALE GENOMIC DNA]</scope>
    <source>
        <strain evidence="1 2">DSM 18651</strain>
    </source>
</reference>
<dbReference type="RefSeq" id="WP_371841565.1">
    <property type="nucleotide sequence ID" value="NZ_JBGMEK010000134.1"/>
</dbReference>
<proteinExistence type="predicted"/>
<dbReference type="Pfam" id="PF25209">
    <property type="entry name" value="Phage_capsid_4"/>
    <property type="match status" value="1"/>
</dbReference>
<protein>
    <submittedName>
        <fullName evidence="1">Uncharacterized protein</fullName>
    </submittedName>
</protein>
<name>A0ABV4P6M5_9GAMM</name>
<sequence>MRGIGPFSAHRGSGWQREEGAAKVALESEFEVGASEKSNTVPNSVRNIARVISDGRLSGHNGWYLNADPVAHDTIEVLYLDGQQAPVLEQQNGWNIDGVEFKVRLDAAAKAWDAKGMVKTPKI</sequence>
<organism evidence="1 2">
    <name type="scientific">Microbulbifer epialgicus</name>
    <dbReference type="NCBI Taxonomy" id="393907"/>
    <lineage>
        <taxon>Bacteria</taxon>
        <taxon>Pseudomonadati</taxon>
        <taxon>Pseudomonadota</taxon>
        <taxon>Gammaproteobacteria</taxon>
        <taxon>Cellvibrionales</taxon>
        <taxon>Microbulbiferaceae</taxon>
        <taxon>Microbulbifer</taxon>
    </lineage>
</organism>
<comment type="caution">
    <text evidence="1">The sequence shown here is derived from an EMBL/GenBank/DDBJ whole genome shotgun (WGS) entry which is preliminary data.</text>
</comment>
<accession>A0ABV4P6M5</accession>